<evidence type="ECO:0000313" key="1">
    <source>
        <dbReference type="EMBL" id="BAU95363.1"/>
    </source>
</evidence>
<dbReference type="Proteomes" id="UP000218244">
    <property type="component" value="Chromosome"/>
</dbReference>
<dbReference type="RefSeq" id="WP_096455082.1">
    <property type="nucleotide sequence ID" value="NZ_AP017369.1"/>
</dbReference>
<gene>
    <name evidence="1" type="ORF">N24_1101</name>
</gene>
<protein>
    <submittedName>
        <fullName evidence="1">DsbA oxidoreductase</fullName>
    </submittedName>
</protein>
<keyword evidence="2" id="KW-1185">Reference proteome</keyword>
<dbReference type="EMBL" id="AP017369">
    <property type="protein sequence ID" value="BAU95363.1"/>
    <property type="molecule type" value="Genomic_DNA"/>
</dbReference>
<organism evidence="1 2">
    <name type="scientific">Corynebacterium suranareeae</name>
    <dbReference type="NCBI Taxonomy" id="2506452"/>
    <lineage>
        <taxon>Bacteria</taxon>
        <taxon>Bacillati</taxon>
        <taxon>Actinomycetota</taxon>
        <taxon>Actinomycetes</taxon>
        <taxon>Mycobacteriales</taxon>
        <taxon>Corynebacteriaceae</taxon>
        <taxon>Corynebacterium</taxon>
    </lineage>
</organism>
<sequence length="203" mass="21932">MTTQVDFWFDPICPFTWITSRWVEDVAHLRSYDITWHPFSLSVLNVGLDEGDDEQAHIAGHRMVRVAQAVQDAGLDVGIYYTAIGTLLHPGGGSQDVSTDATSTVIAQALADAGLPAELAAAADDTSYDSAVAESTHKALAETGTGVGIPIIRVAGSTFFGPVFTKRPQGDAALKFWDAYITIVAEPNFFEIKRQIKGELNFE</sequence>
<dbReference type="Gene3D" id="3.40.30.10">
    <property type="entry name" value="Glutaredoxin"/>
    <property type="match status" value="1"/>
</dbReference>
<dbReference type="InterPro" id="IPR036249">
    <property type="entry name" value="Thioredoxin-like_sf"/>
</dbReference>
<dbReference type="Pfam" id="PF22234">
    <property type="entry name" value="Rv2466c-like"/>
    <property type="match status" value="1"/>
</dbReference>
<accession>A0A160PQR4</accession>
<name>A0A160PQR4_9CORY</name>
<proteinExistence type="predicted"/>
<reference evidence="1 2" key="1">
    <citation type="submission" date="2016-02" db="EMBL/GenBank/DDBJ databases">
        <title>Corynebacterium glutamicum N24 whole genome sequencing project.</title>
        <authorList>
            <person name="Matsutani M."/>
            <person name="Nangtapong N."/>
            <person name="Yakushi T."/>
            <person name="Matsushita K."/>
        </authorList>
    </citation>
    <scope>NUCLEOTIDE SEQUENCE [LARGE SCALE GENOMIC DNA]</scope>
    <source>
        <strain evidence="1 2">N24</strain>
    </source>
</reference>
<dbReference type="AlphaFoldDB" id="A0A160PQR4"/>
<dbReference type="SUPFAM" id="SSF52833">
    <property type="entry name" value="Thioredoxin-like"/>
    <property type="match status" value="1"/>
</dbReference>
<dbReference type="KEGG" id="csur:N24_1101"/>
<dbReference type="InterPro" id="IPR053977">
    <property type="entry name" value="Rv2466c-like"/>
</dbReference>
<evidence type="ECO:0000313" key="2">
    <source>
        <dbReference type="Proteomes" id="UP000218244"/>
    </source>
</evidence>